<dbReference type="Gene3D" id="3.40.190.10">
    <property type="entry name" value="Periplasmic binding protein-like II"/>
    <property type="match status" value="2"/>
</dbReference>
<dbReference type="InterPro" id="IPR036388">
    <property type="entry name" value="WH-like_DNA-bd_sf"/>
</dbReference>
<keyword evidence="3" id="KW-0238">DNA-binding</keyword>
<gene>
    <name evidence="6" type="ORF">WG926_08690</name>
</gene>
<accession>A0ABU9YHV5</accession>
<dbReference type="PANTHER" id="PTHR30126:SF39">
    <property type="entry name" value="HTH-TYPE TRANSCRIPTIONAL REGULATOR CYSL"/>
    <property type="match status" value="1"/>
</dbReference>
<evidence type="ECO:0000313" key="6">
    <source>
        <dbReference type="EMBL" id="MEN2988376.1"/>
    </source>
</evidence>
<dbReference type="CDD" id="cd05466">
    <property type="entry name" value="PBP2_LTTR_substrate"/>
    <property type="match status" value="1"/>
</dbReference>
<dbReference type="InterPro" id="IPR000847">
    <property type="entry name" value="LysR_HTH_N"/>
</dbReference>
<evidence type="ECO:0000256" key="1">
    <source>
        <dbReference type="ARBA" id="ARBA00009437"/>
    </source>
</evidence>
<sequence length="324" mass="33844">MLGIKLSEIATFLAVAEAGSINGAARRLNLTQPAVTRQVQRLEAELGLILLDRRSKPPVLTAAGRDAIEQCRRILDAVDDLKALGAGDGGTAGRLRLGFAHGVVDLAVTRPIDDLRTAFPMVALQIGSGWTGELIDQVRDGALDAAVVLIDQDDQPPQDLQAVRVGTEPVWIVAAAHATPAGLILNGLAGDAAHPLPVEALMKASWVLNPEGCGYHMVIQRHLERMGGRLNVAAEVLGPDIQLSLIARGVGLGLVPGRRVAQSAAANDLRQLNVAGLNLSLAVWVLRSSLSSRLSPAIDHLAASLAILWSDPAGDVGADTAAEA</sequence>
<evidence type="ECO:0000313" key="7">
    <source>
        <dbReference type="Proteomes" id="UP001413721"/>
    </source>
</evidence>
<dbReference type="SUPFAM" id="SSF46785">
    <property type="entry name" value="Winged helix' DNA-binding domain"/>
    <property type="match status" value="1"/>
</dbReference>
<proteinExistence type="inferred from homology"/>
<comment type="similarity">
    <text evidence="1">Belongs to the LysR transcriptional regulatory family.</text>
</comment>
<dbReference type="InterPro" id="IPR005119">
    <property type="entry name" value="LysR_subst-bd"/>
</dbReference>
<evidence type="ECO:0000259" key="5">
    <source>
        <dbReference type="PROSITE" id="PS50931"/>
    </source>
</evidence>
<evidence type="ECO:0000256" key="3">
    <source>
        <dbReference type="ARBA" id="ARBA00023125"/>
    </source>
</evidence>
<dbReference type="Gene3D" id="1.10.10.10">
    <property type="entry name" value="Winged helix-like DNA-binding domain superfamily/Winged helix DNA-binding domain"/>
    <property type="match status" value="1"/>
</dbReference>
<dbReference type="Proteomes" id="UP001413721">
    <property type="component" value="Unassembled WGS sequence"/>
</dbReference>
<dbReference type="EMBL" id="JBBKTW010000003">
    <property type="protein sequence ID" value="MEN2988376.1"/>
    <property type="molecule type" value="Genomic_DNA"/>
</dbReference>
<dbReference type="Pfam" id="PF00126">
    <property type="entry name" value="HTH_1"/>
    <property type="match status" value="1"/>
</dbReference>
<reference evidence="6 7" key="1">
    <citation type="submission" date="2024-03" db="EMBL/GenBank/DDBJ databases">
        <title>High-quality draft genome sequencing of Tistrella sp. BH-R2-4.</title>
        <authorList>
            <person name="Dong C."/>
        </authorList>
    </citation>
    <scope>NUCLEOTIDE SEQUENCE [LARGE SCALE GENOMIC DNA]</scope>
    <source>
        <strain evidence="6 7">BH-R2-4</strain>
    </source>
</reference>
<dbReference type="SUPFAM" id="SSF53850">
    <property type="entry name" value="Periplasmic binding protein-like II"/>
    <property type="match status" value="1"/>
</dbReference>
<dbReference type="PRINTS" id="PR00039">
    <property type="entry name" value="HTHLYSR"/>
</dbReference>
<organism evidence="6 7">
    <name type="scientific">Tistrella arctica</name>
    <dbReference type="NCBI Taxonomy" id="3133430"/>
    <lineage>
        <taxon>Bacteria</taxon>
        <taxon>Pseudomonadati</taxon>
        <taxon>Pseudomonadota</taxon>
        <taxon>Alphaproteobacteria</taxon>
        <taxon>Geminicoccales</taxon>
        <taxon>Geminicoccaceae</taxon>
        <taxon>Tistrella</taxon>
    </lineage>
</organism>
<keyword evidence="7" id="KW-1185">Reference proteome</keyword>
<evidence type="ECO:0000256" key="4">
    <source>
        <dbReference type="ARBA" id="ARBA00023163"/>
    </source>
</evidence>
<dbReference type="RefSeq" id="WP_345934688.1">
    <property type="nucleotide sequence ID" value="NZ_JBBKTV010000008.1"/>
</dbReference>
<keyword evidence="4" id="KW-0804">Transcription</keyword>
<keyword evidence="2" id="KW-0805">Transcription regulation</keyword>
<dbReference type="InterPro" id="IPR036390">
    <property type="entry name" value="WH_DNA-bd_sf"/>
</dbReference>
<feature type="domain" description="HTH lysR-type" evidence="5">
    <location>
        <begin position="4"/>
        <end position="61"/>
    </location>
</feature>
<dbReference type="PROSITE" id="PS50931">
    <property type="entry name" value="HTH_LYSR"/>
    <property type="match status" value="1"/>
</dbReference>
<evidence type="ECO:0000256" key="2">
    <source>
        <dbReference type="ARBA" id="ARBA00023015"/>
    </source>
</evidence>
<dbReference type="PANTHER" id="PTHR30126">
    <property type="entry name" value="HTH-TYPE TRANSCRIPTIONAL REGULATOR"/>
    <property type="match status" value="1"/>
</dbReference>
<protein>
    <submittedName>
        <fullName evidence="6">LysR family transcriptional regulator</fullName>
    </submittedName>
</protein>
<name>A0ABU9YHV5_9PROT</name>
<dbReference type="Pfam" id="PF03466">
    <property type="entry name" value="LysR_substrate"/>
    <property type="match status" value="1"/>
</dbReference>
<comment type="caution">
    <text evidence="6">The sequence shown here is derived from an EMBL/GenBank/DDBJ whole genome shotgun (WGS) entry which is preliminary data.</text>
</comment>